<accession>A0A151RRF6</accession>
<dbReference type="Gramene" id="C.cajan_30686.t">
    <property type="protein sequence ID" value="C.cajan_30686.t"/>
    <property type="gene ID" value="C.cajan_30686"/>
</dbReference>
<gene>
    <name evidence="2" type="ORF">KK1_033325</name>
</gene>
<name>A0A151RRF6_CAJCA</name>
<protein>
    <submittedName>
        <fullName evidence="2">Uncharacterized protein</fullName>
    </submittedName>
</protein>
<evidence type="ECO:0000313" key="3">
    <source>
        <dbReference type="Proteomes" id="UP000075243"/>
    </source>
</evidence>
<sequence>MGIGNSKLNAAEGEVVPPKIRPMLVFKYEDFKKRTNAETNLSKKKLLKEATEEDDNSLEIQPSEEEKVSRVVPMANSECPILKDNHPLDQHNMNHAVLSAEAMEDAKGDDHDDNDHNDNNDDGRNICPGSPSFRIYCIDNEECDNYPTKTVVMHQRSHSADSVERVASTEVLPEVETESISTPKRKGNKKKFGAMRTLLKVKSCYHPIRNCTGNDRGLIVAAKTAKS</sequence>
<dbReference type="AlphaFoldDB" id="A0A151RRF6"/>
<evidence type="ECO:0000313" key="2">
    <source>
        <dbReference type="EMBL" id="KYP45121.1"/>
    </source>
</evidence>
<dbReference type="Proteomes" id="UP000075243">
    <property type="component" value="Unassembled WGS sequence"/>
</dbReference>
<dbReference type="EMBL" id="KQ483601">
    <property type="protein sequence ID" value="KYP45121.1"/>
    <property type="molecule type" value="Genomic_DNA"/>
</dbReference>
<dbReference type="OMA" id="KFGAMRT"/>
<evidence type="ECO:0000256" key="1">
    <source>
        <dbReference type="SAM" id="MobiDB-lite"/>
    </source>
</evidence>
<feature type="compositionally biased region" description="Basic and acidic residues" evidence="1">
    <location>
        <begin position="104"/>
        <end position="124"/>
    </location>
</feature>
<dbReference type="OrthoDB" id="1903040at2759"/>
<feature type="region of interest" description="Disordered" evidence="1">
    <location>
        <begin position="104"/>
        <end position="125"/>
    </location>
</feature>
<organism evidence="2 3">
    <name type="scientific">Cajanus cajan</name>
    <name type="common">Pigeon pea</name>
    <name type="synonym">Cajanus indicus</name>
    <dbReference type="NCBI Taxonomy" id="3821"/>
    <lineage>
        <taxon>Eukaryota</taxon>
        <taxon>Viridiplantae</taxon>
        <taxon>Streptophyta</taxon>
        <taxon>Embryophyta</taxon>
        <taxon>Tracheophyta</taxon>
        <taxon>Spermatophyta</taxon>
        <taxon>Magnoliopsida</taxon>
        <taxon>eudicotyledons</taxon>
        <taxon>Gunneridae</taxon>
        <taxon>Pentapetalae</taxon>
        <taxon>rosids</taxon>
        <taxon>fabids</taxon>
        <taxon>Fabales</taxon>
        <taxon>Fabaceae</taxon>
        <taxon>Papilionoideae</taxon>
        <taxon>50 kb inversion clade</taxon>
        <taxon>NPAAA clade</taxon>
        <taxon>indigoferoid/millettioid clade</taxon>
        <taxon>Phaseoleae</taxon>
        <taxon>Cajanus</taxon>
    </lineage>
</organism>
<reference evidence="2" key="1">
    <citation type="journal article" date="2012" name="Nat. Biotechnol.">
        <title>Draft genome sequence of pigeonpea (Cajanus cajan), an orphan legume crop of resource-poor farmers.</title>
        <authorList>
            <person name="Varshney R.K."/>
            <person name="Chen W."/>
            <person name="Li Y."/>
            <person name="Bharti A.K."/>
            <person name="Saxena R.K."/>
            <person name="Schlueter J.A."/>
            <person name="Donoghue M.T."/>
            <person name="Azam S."/>
            <person name="Fan G."/>
            <person name="Whaley A.M."/>
            <person name="Farmer A.D."/>
            <person name="Sheridan J."/>
            <person name="Iwata A."/>
            <person name="Tuteja R."/>
            <person name="Penmetsa R.V."/>
            <person name="Wu W."/>
            <person name="Upadhyaya H.D."/>
            <person name="Yang S.P."/>
            <person name="Shah T."/>
            <person name="Saxena K.B."/>
            <person name="Michael T."/>
            <person name="McCombie W.R."/>
            <person name="Yang B."/>
            <person name="Zhang G."/>
            <person name="Yang H."/>
            <person name="Wang J."/>
            <person name="Spillane C."/>
            <person name="Cook D.R."/>
            <person name="May G.D."/>
            <person name="Xu X."/>
            <person name="Jackson S.A."/>
        </authorList>
    </citation>
    <scope>NUCLEOTIDE SEQUENCE [LARGE SCALE GENOMIC DNA]</scope>
</reference>
<proteinExistence type="predicted"/>
<feature type="region of interest" description="Disordered" evidence="1">
    <location>
        <begin position="49"/>
        <end position="71"/>
    </location>
</feature>
<keyword evidence="3" id="KW-1185">Reference proteome</keyword>